<organism evidence="3 5">
    <name type="scientific">Vanilla planifolia</name>
    <name type="common">Vanilla</name>
    <dbReference type="NCBI Taxonomy" id="51239"/>
    <lineage>
        <taxon>Eukaryota</taxon>
        <taxon>Viridiplantae</taxon>
        <taxon>Streptophyta</taxon>
        <taxon>Embryophyta</taxon>
        <taxon>Tracheophyta</taxon>
        <taxon>Spermatophyta</taxon>
        <taxon>Magnoliopsida</taxon>
        <taxon>Liliopsida</taxon>
        <taxon>Asparagales</taxon>
        <taxon>Orchidaceae</taxon>
        <taxon>Vanilloideae</taxon>
        <taxon>Vanilleae</taxon>
        <taxon>Vanilla</taxon>
    </lineage>
</organism>
<evidence type="ECO:0000313" key="3">
    <source>
        <dbReference type="EMBL" id="KAG0456662.1"/>
    </source>
</evidence>
<feature type="region of interest" description="Disordered" evidence="1">
    <location>
        <begin position="1"/>
        <end position="61"/>
    </location>
</feature>
<dbReference type="EMBL" id="JADCNL010000013">
    <property type="protein sequence ID" value="KAG0455460.1"/>
    <property type="molecule type" value="Genomic_DNA"/>
</dbReference>
<dbReference type="Proteomes" id="UP000636800">
    <property type="component" value="Chromosome 13"/>
</dbReference>
<evidence type="ECO:0000313" key="2">
    <source>
        <dbReference type="EMBL" id="KAG0455460.1"/>
    </source>
</evidence>
<dbReference type="Proteomes" id="UP000639772">
    <property type="component" value="Chromosome 13"/>
</dbReference>
<feature type="compositionally biased region" description="Basic residues" evidence="1">
    <location>
        <begin position="1"/>
        <end position="20"/>
    </location>
</feature>
<comment type="caution">
    <text evidence="3">The sequence shown here is derived from an EMBL/GenBank/DDBJ whole genome shotgun (WGS) entry which is preliminary data.</text>
</comment>
<protein>
    <submittedName>
        <fullName evidence="3">Uncharacterized protein</fullName>
    </submittedName>
</protein>
<accession>A0A835PS89</accession>
<reference evidence="4 5" key="1">
    <citation type="journal article" date="2020" name="Nat. Food">
        <title>A phased Vanilla planifolia genome enables genetic improvement of flavour and production.</title>
        <authorList>
            <person name="Hasing T."/>
            <person name="Tang H."/>
            <person name="Brym M."/>
            <person name="Khazi F."/>
            <person name="Huang T."/>
            <person name="Chambers A.H."/>
        </authorList>
    </citation>
    <scope>NUCLEOTIDE SEQUENCE [LARGE SCALE GENOMIC DNA]</scope>
    <source>
        <tissue evidence="3">Leaf</tissue>
    </source>
</reference>
<proteinExistence type="predicted"/>
<dbReference type="AlphaFoldDB" id="A0A835PS89"/>
<sequence length="61" mass="6813">MYRALRKSGRWRREARRQRAKGAPMASGQRKPASVPENDNGSRGGSQKRRQAAMMGKLTVA</sequence>
<evidence type="ECO:0000256" key="1">
    <source>
        <dbReference type="SAM" id="MobiDB-lite"/>
    </source>
</evidence>
<name>A0A835PS89_VANPL</name>
<evidence type="ECO:0000313" key="5">
    <source>
        <dbReference type="Proteomes" id="UP000639772"/>
    </source>
</evidence>
<dbReference type="EMBL" id="JADCNM010000013">
    <property type="protein sequence ID" value="KAG0456662.1"/>
    <property type="molecule type" value="Genomic_DNA"/>
</dbReference>
<keyword evidence="4" id="KW-1185">Reference proteome</keyword>
<gene>
    <name evidence="3" type="ORF">HPP92_024450</name>
    <name evidence="2" type="ORF">HPP92_024752</name>
</gene>
<evidence type="ECO:0000313" key="4">
    <source>
        <dbReference type="Proteomes" id="UP000636800"/>
    </source>
</evidence>